<sequence>MTRALARNIICSINFHPFYVKIRLTDICFADDLFFVAGATVTFFKTINNTLHEFREMAVHEFGEMAGFFPNLHKSLCFFVGVSREAEVNLGKILSIPTSTIPVQYLVVPLSTVALTAKDCRFFIDKVKNSINLEPQKYQFCGKGSVD</sequence>
<accession>A0AAV3PF82</accession>
<evidence type="ECO:0000313" key="1">
    <source>
        <dbReference type="EMBL" id="GAA0149636.1"/>
    </source>
</evidence>
<dbReference type="Proteomes" id="UP001454036">
    <property type="component" value="Unassembled WGS sequence"/>
</dbReference>
<dbReference type="EMBL" id="BAABME010032474">
    <property type="protein sequence ID" value="GAA0149636.1"/>
    <property type="molecule type" value="Genomic_DNA"/>
</dbReference>
<evidence type="ECO:0000313" key="2">
    <source>
        <dbReference type="Proteomes" id="UP001454036"/>
    </source>
</evidence>
<protein>
    <recommendedName>
        <fullName evidence="3">Reverse transcriptase domain-containing protein</fullName>
    </recommendedName>
</protein>
<keyword evidence="2" id="KW-1185">Reference proteome</keyword>
<dbReference type="AlphaFoldDB" id="A0AAV3PF82"/>
<comment type="caution">
    <text evidence="1">The sequence shown here is derived from an EMBL/GenBank/DDBJ whole genome shotgun (WGS) entry which is preliminary data.</text>
</comment>
<organism evidence="1 2">
    <name type="scientific">Lithospermum erythrorhizon</name>
    <name type="common">Purple gromwell</name>
    <name type="synonym">Lithospermum officinale var. erythrorhizon</name>
    <dbReference type="NCBI Taxonomy" id="34254"/>
    <lineage>
        <taxon>Eukaryota</taxon>
        <taxon>Viridiplantae</taxon>
        <taxon>Streptophyta</taxon>
        <taxon>Embryophyta</taxon>
        <taxon>Tracheophyta</taxon>
        <taxon>Spermatophyta</taxon>
        <taxon>Magnoliopsida</taxon>
        <taxon>eudicotyledons</taxon>
        <taxon>Gunneridae</taxon>
        <taxon>Pentapetalae</taxon>
        <taxon>asterids</taxon>
        <taxon>lamiids</taxon>
        <taxon>Boraginales</taxon>
        <taxon>Boraginaceae</taxon>
        <taxon>Boraginoideae</taxon>
        <taxon>Lithospermeae</taxon>
        <taxon>Lithospermum</taxon>
    </lineage>
</organism>
<gene>
    <name evidence="1" type="ORF">LIER_43067</name>
</gene>
<name>A0AAV3PF82_LITER</name>
<reference evidence="1 2" key="1">
    <citation type="submission" date="2024-01" db="EMBL/GenBank/DDBJ databases">
        <title>The complete chloroplast genome sequence of Lithospermum erythrorhizon: insights into the phylogenetic relationship among Boraginaceae species and the maternal lineages of purple gromwells.</title>
        <authorList>
            <person name="Okada T."/>
            <person name="Watanabe K."/>
        </authorList>
    </citation>
    <scope>NUCLEOTIDE SEQUENCE [LARGE SCALE GENOMIC DNA]</scope>
</reference>
<evidence type="ECO:0008006" key="3">
    <source>
        <dbReference type="Google" id="ProtNLM"/>
    </source>
</evidence>
<proteinExistence type="predicted"/>